<dbReference type="EMBL" id="CP038267">
    <property type="protein sequence ID" value="QBR94039.1"/>
    <property type="molecule type" value="Genomic_DNA"/>
</dbReference>
<keyword evidence="2" id="KW-0805">Transcription regulation</keyword>
<keyword evidence="4" id="KW-0804">Transcription</keyword>
<dbReference type="InterPro" id="IPR014284">
    <property type="entry name" value="RNA_pol_sigma-70_dom"/>
</dbReference>
<evidence type="ECO:0000256" key="3">
    <source>
        <dbReference type="ARBA" id="ARBA00023082"/>
    </source>
</evidence>
<sequence length="185" mass="20145">MDALPTVAAIGRDPDALERFYREHVEAVQRFVARRVTSPHDAADLTADVFLAAVGSCGRYRASSGPPRAWLFGIARNVVAMHHRSSRRAMQASHRISGRALLTDDALERIAERIDDEREGRRLHAALSDLPASQQALVELVAVDGLPLVEAAAALGITPGNARVRYHRARRALTTALPTPCEVQS</sequence>
<reference evidence="7 8" key="1">
    <citation type="submission" date="2019-03" db="EMBL/GenBank/DDBJ databases">
        <title>Three New Species of Nocardioides, Nocardioides euryhalodurans sp. nov., Nocardioides seonyuensis sp. nov. and Nocardioides eburneoflavus sp. nov., Iolated from Soil.</title>
        <authorList>
            <person name="Roh S.G."/>
            <person name="Lee C."/>
            <person name="Kim M.-K."/>
            <person name="Kim S.B."/>
        </authorList>
    </citation>
    <scope>NUCLEOTIDE SEQUENCE [LARGE SCALE GENOMIC DNA]</scope>
    <source>
        <strain evidence="7 8">MMS17-SY117</strain>
    </source>
</reference>
<dbReference type="PANTHER" id="PTHR43133:SF25">
    <property type="entry name" value="RNA POLYMERASE SIGMA FACTOR RFAY-RELATED"/>
    <property type="match status" value="1"/>
</dbReference>
<dbReference type="RefSeq" id="WP_135080059.1">
    <property type="nucleotide sequence ID" value="NZ_CP038267.1"/>
</dbReference>
<proteinExistence type="inferred from homology"/>
<dbReference type="InterPro" id="IPR013325">
    <property type="entry name" value="RNA_pol_sigma_r2"/>
</dbReference>
<keyword evidence="3" id="KW-0731">Sigma factor</keyword>
<dbReference type="SUPFAM" id="SSF88659">
    <property type="entry name" value="Sigma3 and sigma4 domains of RNA polymerase sigma factors"/>
    <property type="match status" value="1"/>
</dbReference>
<evidence type="ECO:0000256" key="2">
    <source>
        <dbReference type="ARBA" id="ARBA00023015"/>
    </source>
</evidence>
<dbReference type="GO" id="GO:0016987">
    <property type="term" value="F:sigma factor activity"/>
    <property type="evidence" value="ECO:0007669"/>
    <property type="project" value="UniProtKB-KW"/>
</dbReference>
<dbReference type="InterPro" id="IPR039425">
    <property type="entry name" value="RNA_pol_sigma-70-like"/>
</dbReference>
<protein>
    <submittedName>
        <fullName evidence="7">RNA polymerase sigma factor</fullName>
    </submittedName>
</protein>
<feature type="domain" description="RNA polymerase sigma-70 region 2" evidence="5">
    <location>
        <begin position="20"/>
        <end position="88"/>
    </location>
</feature>
<dbReference type="GO" id="GO:0006352">
    <property type="term" value="P:DNA-templated transcription initiation"/>
    <property type="evidence" value="ECO:0007669"/>
    <property type="project" value="InterPro"/>
</dbReference>
<evidence type="ECO:0000259" key="5">
    <source>
        <dbReference type="Pfam" id="PF04542"/>
    </source>
</evidence>
<dbReference type="OrthoDB" id="5243766at2"/>
<dbReference type="InterPro" id="IPR013324">
    <property type="entry name" value="RNA_pol_sigma_r3/r4-like"/>
</dbReference>
<gene>
    <name evidence="7" type="ORF">EXE57_18435</name>
</gene>
<evidence type="ECO:0000313" key="7">
    <source>
        <dbReference type="EMBL" id="QBR94039.1"/>
    </source>
</evidence>
<name>A0A4P7GPU4_9ACTN</name>
<evidence type="ECO:0000256" key="1">
    <source>
        <dbReference type="ARBA" id="ARBA00010641"/>
    </source>
</evidence>
<dbReference type="KEGG" id="noy:EXE57_18435"/>
<dbReference type="SUPFAM" id="SSF88946">
    <property type="entry name" value="Sigma2 domain of RNA polymerase sigma factors"/>
    <property type="match status" value="1"/>
</dbReference>
<accession>A0A4P7GPU4</accession>
<dbReference type="InterPro" id="IPR007627">
    <property type="entry name" value="RNA_pol_sigma70_r2"/>
</dbReference>
<dbReference type="Proteomes" id="UP000294894">
    <property type="component" value="Chromosome"/>
</dbReference>
<evidence type="ECO:0000256" key="4">
    <source>
        <dbReference type="ARBA" id="ARBA00023163"/>
    </source>
</evidence>
<feature type="domain" description="RNA polymerase sigma factor 70 region 4 type 2" evidence="6">
    <location>
        <begin position="121"/>
        <end position="173"/>
    </location>
</feature>
<dbReference type="Gene3D" id="1.10.1740.10">
    <property type="match status" value="1"/>
</dbReference>
<comment type="similarity">
    <text evidence="1">Belongs to the sigma-70 factor family. ECF subfamily.</text>
</comment>
<dbReference type="Gene3D" id="1.10.10.10">
    <property type="entry name" value="Winged helix-like DNA-binding domain superfamily/Winged helix DNA-binding domain"/>
    <property type="match status" value="1"/>
</dbReference>
<dbReference type="GO" id="GO:0003677">
    <property type="term" value="F:DNA binding"/>
    <property type="evidence" value="ECO:0007669"/>
    <property type="project" value="InterPro"/>
</dbReference>
<dbReference type="InterPro" id="IPR013249">
    <property type="entry name" value="RNA_pol_sigma70_r4_t2"/>
</dbReference>
<dbReference type="CDD" id="cd06171">
    <property type="entry name" value="Sigma70_r4"/>
    <property type="match status" value="1"/>
</dbReference>
<keyword evidence="8" id="KW-1185">Reference proteome</keyword>
<dbReference type="Pfam" id="PF04542">
    <property type="entry name" value="Sigma70_r2"/>
    <property type="match status" value="1"/>
</dbReference>
<dbReference type="InterPro" id="IPR036388">
    <property type="entry name" value="WH-like_DNA-bd_sf"/>
</dbReference>
<dbReference type="AlphaFoldDB" id="A0A4P7GPU4"/>
<evidence type="ECO:0000259" key="6">
    <source>
        <dbReference type="Pfam" id="PF08281"/>
    </source>
</evidence>
<organism evidence="7 8">
    <name type="scientific">Nocardioides euryhalodurans</name>
    <dbReference type="NCBI Taxonomy" id="2518370"/>
    <lineage>
        <taxon>Bacteria</taxon>
        <taxon>Bacillati</taxon>
        <taxon>Actinomycetota</taxon>
        <taxon>Actinomycetes</taxon>
        <taxon>Propionibacteriales</taxon>
        <taxon>Nocardioidaceae</taxon>
        <taxon>Nocardioides</taxon>
    </lineage>
</organism>
<evidence type="ECO:0000313" key="8">
    <source>
        <dbReference type="Proteomes" id="UP000294894"/>
    </source>
</evidence>
<dbReference type="NCBIfam" id="TIGR02937">
    <property type="entry name" value="sigma70-ECF"/>
    <property type="match status" value="1"/>
</dbReference>
<dbReference type="Pfam" id="PF08281">
    <property type="entry name" value="Sigma70_r4_2"/>
    <property type="match status" value="1"/>
</dbReference>
<dbReference type="PANTHER" id="PTHR43133">
    <property type="entry name" value="RNA POLYMERASE ECF-TYPE SIGMA FACTO"/>
    <property type="match status" value="1"/>
</dbReference>